<keyword evidence="1" id="KW-0472">Membrane</keyword>
<organism evidence="2 3">
    <name type="scientific">Delftia tsuruhatensis</name>
    <dbReference type="NCBI Taxonomy" id="180282"/>
    <lineage>
        <taxon>Bacteria</taxon>
        <taxon>Pseudomonadati</taxon>
        <taxon>Pseudomonadota</taxon>
        <taxon>Betaproteobacteria</taxon>
        <taxon>Burkholderiales</taxon>
        <taxon>Comamonadaceae</taxon>
        <taxon>Delftia</taxon>
    </lineage>
</organism>
<keyword evidence="1" id="KW-1133">Transmembrane helix</keyword>
<evidence type="ECO:0000256" key="1">
    <source>
        <dbReference type="SAM" id="Phobius"/>
    </source>
</evidence>
<proteinExistence type="predicted"/>
<feature type="transmembrane region" description="Helical" evidence="1">
    <location>
        <begin position="12"/>
        <end position="32"/>
    </location>
</feature>
<accession>A0ABN4SGE5</accession>
<reference evidence="2 3" key="1">
    <citation type="submission" date="2016-09" db="EMBL/GenBank/DDBJ databases">
        <title>Complete genome sequence of Deltia acidovorans CM13 isolated from murine proximal colonic tissue.</title>
        <authorList>
            <person name="Saffarian A."/>
        </authorList>
    </citation>
    <scope>NUCLEOTIDE SEQUENCE [LARGE SCALE GENOMIC DNA]</scope>
    <source>
        <strain evidence="2 3">CM13</strain>
    </source>
</reference>
<keyword evidence="1" id="KW-0812">Transmembrane</keyword>
<name>A0ABN4SGE5_9BURK</name>
<gene>
    <name evidence="2" type="ORF">BI380_07625</name>
</gene>
<dbReference type="EMBL" id="CP017420">
    <property type="protein sequence ID" value="AOV01242.1"/>
    <property type="molecule type" value="Genomic_DNA"/>
</dbReference>
<evidence type="ECO:0000313" key="3">
    <source>
        <dbReference type="Proteomes" id="UP000095607"/>
    </source>
</evidence>
<protein>
    <submittedName>
        <fullName evidence="2">Uncharacterized protein</fullName>
    </submittedName>
</protein>
<sequence length="69" mass="7547">MEIGVTYFKVPLSAGLKVAVMVVVLSTVMTHIPVPEQFPPLQPEKTLPDPGEAVRLRMVPRGIVKVHMA</sequence>
<evidence type="ECO:0000313" key="2">
    <source>
        <dbReference type="EMBL" id="AOV01242.1"/>
    </source>
</evidence>
<keyword evidence="3" id="KW-1185">Reference proteome</keyword>
<dbReference type="Proteomes" id="UP000095607">
    <property type="component" value="Chromosome"/>
</dbReference>